<dbReference type="AlphaFoldDB" id="A0A9P6D9A7"/>
<reference evidence="2" key="1">
    <citation type="submission" date="2020-11" db="EMBL/GenBank/DDBJ databases">
        <authorList>
            <consortium name="DOE Joint Genome Institute"/>
            <person name="Ahrendt S."/>
            <person name="Riley R."/>
            <person name="Andreopoulos W."/>
            <person name="Labutti K."/>
            <person name="Pangilinan J."/>
            <person name="Ruiz-Duenas F.J."/>
            <person name="Barrasa J.M."/>
            <person name="Sanchez-Garcia M."/>
            <person name="Camarero S."/>
            <person name="Miyauchi S."/>
            <person name="Serrano A."/>
            <person name="Linde D."/>
            <person name="Babiker R."/>
            <person name="Drula E."/>
            <person name="Ayuso-Fernandez I."/>
            <person name="Pacheco R."/>
            <person name="Padilla G."/>
            <person name="Ferreira P."/>
            <person name="Barriuso J."/>
            <person name="Kellner H."/>
            <person name="Castanera R."/>
            <person name="Alfaro M."/>
            <person name="Ramirez L."/>
            <person name="Pisabarro A.G."/>
            <person name="Kuo A."/>
            <person name="Tritt A."/>
            <person name="Lipzen A."/>
            <person name="He G."/>
            <person name="Yan M."/>
            <person name="Ng V."/>
            <person name="Cullen D."/>
            <person name="Martin F."/>
            <person name="Rosso M.-N."/>
            <person name="Henrissat B."/>
            <person name="Hibbett D."/>
            <person name="Martinez A.T."/>
            <person name="Grigoriev I.V."/>
        </authorList>
    </citation>
    <scope>NUCLEOTIDE SEQUENCE</scope>
    <source>
        <strain evidence="2">ATCC 90797</strain>
    </source>
</reference>
<organism evidence="2 3">
    <name type="scientific">Pleurotus eryngii</name>
    <name type="common">Boletus of the steppes</name>
    <dbReference type="NCBI Taxonomy" id="5323"/>
    <lineage>
        <taxon>Eukaryota</taxon>
        <taxon>Fungi</taxon>
        <taxon>Dikarya</taxon>
        <taxon>Basidiomycota</taxon>
        <taxon>Agaricomycotina</taxon>
        <taxon>Agaricomycetes</taxon>
        <taxon>Agaricomycetidae</taxon>
        <taxon>Agaricales</taxon>
        <taxon>Pleurotineae</taxon>
        <taxon>Pleurotaceae</taxon>
        <taxon>Pleurotus</taxon>
    </lineage>
</organism>
<comment type="caution">
    <text evidence="2">The sequence shown here is derived from an EMBL/GenBank/DDBJ whole genome shotgun (WGS) entry which is preliminary data.</text>
</comment>
<proteinExistence type="predicted"/>
<evidence type="ECO:0000313" key="2">
    <source>
        <dbReference type="EMBL" id="KAF9487525.1"/>
    </source>
</evidence>
<gene>
    <name evidence="2" type="ORF">BDN71DRAFT_628427</name>
</gene>
<evidence type="ECO:0000313" key="3">
    <source>
        <dbReference type="Proteomes" id="UP000807025"/>
    </source>
</evidence>
<feature type="region of interest" description="Disordered" evidence="1">
    <location>
        <begin position="70"/>
        <end position="95"/>
    </location>
</feature>
<sequence length="95" mass="10983">MDGFQIRKTNPKRSPWYARSDRVFQVIVAARRVRDRKRSTQLCRQPTSEVREPVPIFSSKHATFPRRALTPKSEGVVPQVTPKKTPLSPRIRSTI</sequence>
<dbReference type="Proteomes" id="UP000807025">
    <property type="component" value="Unassembled WGS sequence"/>
</dbReference>
<evidence type="ECO:0000256" key="1">
    <source>
        <dbReference type="SAM" id="MobiDB-lite"/>
    </source>
</evidence>
<accession>A0A9P6D9A7</accession>
<protein>
    <submittedName>
        <fullName evidence="2">Uncharacterized protein</fullName>
    </submittedName>
</protein>
<keyword evidence="3" id="KW-1185">Reference proteome</keyword>
<dbReference type="EMBL" id="MU154770">
    <property type="protein sequence ID" value="KAF9487525.1"/>
    <property type="molecule type" value="Genomic_DNA"/>
</dbReference>
<name>A0A9P6D9A7_PLEER</name>